<keyword evidence="3" id="KW-1185">Reference proteome</keyword>
<gene>
    <name evidence="2" type="ORF">QRO08_16200</name>
</gene>
<accession>A0ABY9AK99</accession>
<feature type="compositionally biased region" description="Basic and acidic residues" evidence="1">
    <location>
        <begin position="82"/>
        <end position="94"/>
    </location>
</feature>
<proteinExistence type="predicted"/>
<dbReference type="EMBL" id="CP127363">
    <property type="protein sequence ID" value="WIY47370.1"/>
    <property type="molecule type" value="Genomic_DNA"/>
</dbReference>
<protein>
    <submittedName>
        <fullName evidence="2">Uncharacterized protein</fullName>
    </submittedName>
</protein>
<name>A0ABY9AK99_PARCI</name>
<dbReference type="Proteomes" id="UP001242732">
    <property type="component" value="Chromosome"/>
</dbReference>
<feature type="region of interest" description="Disordered" evidence="1">
    <location>
        <begin position="57"/>
        <end position="94"/>
    </location>
</feature>
<reference evidence="2 3" key="1">
    <citation type="submission" date="2023-06" db="EMBL/GenBank/DDBJ databases">
        <authorList>
            <person name="Ham H."/>
            <person name="Park D.S."/>
        </authorList>
    </citation>
    <scope>NUCLEOTIDE SEQUENCE [LARGE SCALE GENOMIC DNA]</scope>
    <source>
        <strain evidence="2 3">KACC 17005</strain>
    </source>
</reference>
<dbReference type="RefSeq" id="WP_011794840.1">
    <property type="nucleotide sequence ID" value="NZ_CP023687.1"/>
</dbReference>
<evidence type="ECO:0000256" key="1">
    <source>
        <dbReference type="SAM" id="MobiDB-lite"/>
    </source>
</evidence>
<organism evidence="2 3">
    <name type="scientific">Paracidovorax citrulli</name>
    <name type="common">Acidovorax citrulli</name>
    <dbReference type="NCBI Taxonomy" id="80869"/>
    <lineage>
        <taxon>Bacteria</taxon>
        <taxon>Pseudomonadati</taxon>
        <taxon>Pseudomonadota</taxon>
        <taxon>Betaproteobacteria</taxon>
        <taxon>Burkholderiales</taxon>
        <taxon>Comamonadaceae</taxon>
        <taxon>Paracidovorax</taxon>
    </lineage>
</organism>
<evidence type="ECO:0000313" key="3">
    <source>
        <dbReference type="Proteomes" id="UP001242732"/>
    </source>
</evidence>
<dbReference type="GeneID" id="79793254"/>
<sequence>MSQTQDVAVTYIGNDEPFKDRLYRSGLTFARGQTRLVPAPLAARFLQHTDVFKGADAGAAEDATQQGALAKQADDTQQQLAEAKKKEDEQREQDDARFALLDSIESMDKQALLAFAADKFGQKLHPNTGEAKLRDMVKGFVDQYGMP</sequence>
<evidence type="ECO:0000313" key="2">
    <source>
        <dbReference type="EMBL" id="WIY47370.1"/>
    </source>
</evidence>